<dbReference type="InterPro" id="IPR011105">
    <property type="entry name" value="Cell_wall_hydrolase_SleB"/>
</dbReference>
<organism evidence="3 4">
    <name type="scientific">Mangrovicoccus algicola</name>
    <dbReference type="NCBI Taxonomy" id="2771008"/>
    <lineage>
        <taxon>Bacteria</taxon>
        <taxon>Pseudomonadati</taxon>
        <taxon>Pseudomonadota</taxon>
        <taxon>Alphaproteobacteria</taxon>
        <taxon>Rhodobacterales</taxon>
        <taxon>Paracoccaceae</taxon>
        <taxon>Mangrovicoccus</taxon>
    </lineage>
</organism>
<feature type="chain" id="PRO_5035183535" evidence="1">
    <location>
        <begin position="21"/>
        <end position="220"/>
    </location>
</feature>
<evidence type="ECO:0000259" key="2">
    <source>
        <dbReference type="Pfam" id="PF07486"/>
    </source>
</evidence>
<keyword evidence="1" id="KW-0732">Signal</keyword>
<proteinExistence type="predicted"/>
<feature type="domain" description="Cell wall hydrolase SleB" evidence="2">
    <location>
        <begin position="109"/>
        <end position="218"/>
    </location>
</feature>
<dbReference type="Pfam" id="PF07486">
    <property type="entry name" value="Hydrolase_2"/>
    <property type="match status" value="1"/>
</dbReference>
<reference evidence="3" key="1">
    <citation type="submission" date="2020-09" db="EMBL/GenBank/DDBJ databases">
        <title>A novel bacterium of genus Mangrovicoccus, isolated from South China Sea.</title>
        <authorList>
            <person name="Huang H."/>
            <person name="Mo K."/>
            <person name="Hu Y."/>
        </authorList>
    </citation>
    <scope>NUCLEOTIDE SEQUENCE</scope>
    <source>
        <strain evidence="3">HB182678</strain>
    </source>
</reference>
<evidence type="ECO:0000313" key="3">
    <source>
        <dbReference type="EMBL" id="MBE3636881.1"/>
    </source>
</evidence>
<name>A0A8J6Z5E9_9RHOB</name>
<comment type="caution">
    <text evidence="3">The sequence shown here is derived from an EMBL/GenBank/DDBJ whole genome shotgun (WGS) entry which is preliminary data.</text>
</comment>
<sequence>MLRRVLVTLAAFLAVGSASADVTMSTSNDPSFDLDTGLDAVFAAERDLLLSGGVPLAALTVRPVPRGDRKPRFRKVVEYSRDWVARQSVKGTGAEWRCLSEALYFEARGESLKGQFAVAEVILNRVKSGAYPDSVCGVVNQGTGRRHACQFSYTCDGRAETIRETRAWSQVSKVAALMLKGAKSNLTHGATHYHTRAVRPAWARIFPRTASIGVHYFYRQ</sequence>
<gene>
    <name evidence="3" type="ORF">ICN82_01525</name>
</gene>
<dbReference type="EMBL" id="JACVXA010000004">
    <property type="protein sequence ID" value="MBE3636881.1"/>
    <property type="molecule type" value="Genomic_DNA"/>
</dbReference>
<evidence type="ECO:0000313" key="4">
    <source>
        <dbReference type="Proteomes" id="UP000609121"/>
    </source>
</evidence>
<dbReference type="GO" id="GO:0016787">
    <property type="term" value="F:hydrolase activity"/>
    <property type="evidence" value="ECO:0007669"/>
    <property type="project" value="UniProtKB-KW"/>
</dbReference>
<accession>A0A8J6Z5E9</accession>
<keyword evidence="3" id="KW-0378">Hydrolase</keyword>
<evidence type="ECO:0000256" key="1">
    <source>
        <dbReference type="SAM" id="SignalP"/>
    </source>
</evidence>
<feature type="signal peptide" evidence="1">
    <location>
        <begin position="1"/>
        <end position="20"/>
    </location>
</feature>
<dbReference type="AlphaFoldDB" id="A0A8J6Z5E9"/>
<keyword evidence="4" id="KW-1185">Reference proteome</keyword>
<dbReference type="Gene3D" id="1.10.10.2520">
    <property type="entry name" value="Cell wall hydrolase SleB, domain 1"/>
    <property type="match status" value="1"/>
</dbReference>
<dbReference type="InterPro" id="IPR042047">
    <property type="entry name" value="SleB_dom1"/>
</dbReference>
<protein>
    <submittedName>
        <fullName evidence="3">Cell wall hydrolase</fullName>
    </submittedName>
</protein>
<dbReference type="Proteomes" id="UP000609121">
    <property type="component" value="Unassembled WGS sequence"/>
</dbReference>